<proteinExistence type="inferred from homology"/>
<keyword evidence="9" id="KW-1185">Reference proteome</keyword>
<dbReference type="Pfam" id="PF17827">
    <property type="entry name" value="PrmC_N"/>
    <property type="match status" value="1"/>
</dbReference>
<dbReference type="GO" id="GO:0102559">
    <property type="term" value="F:peptide chain release factor N(5)-glutamine methyltransferase activity"/>
    <property type="evidence" value="ECO:0007669"/>
    <property type="project" value="UniProtKB-EC"/>
</dbReference>
<dbReference type="InterPro" id="IPR040758">
    <property type="entry name" value="PrmC_N"/>
</dbReference>
<keyword evidence="3 5" id="KW-0949">S-adenosyl-L-methionine</keyword>
<dbReference type="AlphaFoldDB" id="K4KLV2"/>
<comment type="catalytic activity">
    <reaction evidence="4 5">
        <text>L-glutaminyl-[peptide chain release factor] + S-adenosyl-L-methionine = N(5)-methyl-L-glutaminyl-[peptide chain release factor] + S-adenosyl-L-homocysteine + H(+)</text>
        <dbReference type="Rhea" id="RHEA:42896"/>
        <dbReference type="Rhea" id="RHEA-COMP:10271"/>
        <dbReference type="Rhea" id="RHEA-COMP:10272"/>
        <dbReference type="ChEBI" id="CHEBI:15378"/>
        <dbReference type="ChEBI" id="CHEBI:30011"/>
        <dbReference type="ChEBI" id="CHEBI:57856"/>
        <dbReference type="ChEBI" id="CHEBI:59789"/>
        <dbReference type="ChEBI" id="CHEBI:61891"/>
        <dbReference type="EC" id="2.1.1.297"/>
    </reaction>
</comment>
<dbReference type="CDD" id="cd02440">
    <property type="entry name" value="AdoMet_MTases"/>
    <property type="match status" value="1"/>
</dbReference>
<evidence type="ECO:0000313" key="8">
    <source>
        <dbReference type="EMBL" id="AFU99058.1"/>
    </source>
</evidence>
<protein>
    <recommendedName>
        <fullName evidence="5">Release factor glutamine methyltransferase</fullName>
        <shortName evidence="5">RF MTase</shortName>
        <ecNumber evidence="5">2.1.1.297</ecNumber>
    </recommendedName>
    <alternativeName>
        <fullName evidence="5">N5-glutamine methyltransferase PrmC</fullName>
    </alternativeName>
    <alternativeName>
        <fullName evidence="5">Protein-(glutamine-N5) MTase PrmC</fullName>
    </alternativeName>
    <alternativeName>
        <fullName evidence="5">Protein-glutamine N-methyltransferase PrmC</fullName>
    </alternativeName>
</protein>
<dbReference type="NCBIfam" id="TIGR00536">
    <property type="entry name" value="hemK_fam"/>
    <property type="match status" value="1"/>
</dbReference>
<reference evidence="8 9" key="1">
    <citation type="journal article" date="2013" name="Genome Announc.">
        <title>Complete genome sequence of Simiduia agarivorans SA1(T), a marine bacterium able to degrade a variety of polysaccharides.</title>
        <authorList>
            <person name="Lin S.Y."/>
            <person name="Shieh W.Y."/>
            <person name="Chen J.S."/>
            <person name="Tang S.L."/>
        </authorList>
    </citation>
    <scope>NUCLEOTIDE SEQUENCE [LARGE SCALE GENOMIC DNA]</scope>
    <source>
        <strain evidence="9">DSM 21679 / JCM 13881 / BCRC 17597 / SA1</strain>
    </source>
</reference>
<feature type="binding site" evidence="5">
    <location>
        <position position="166"/>
    </location>
    <ligand>
        <name>S-adenosyl-L-methionine</name>
        <dbReference type="ChEBI" id="CHEBI:59789"/>
    </ligand>
</feature>
<dbReference type="InterPro" id="IPR029063">
    <property type="entry name" value="SAM-dependent_MTases_sf"/>
</dbReference>
<dbReference type="eggNOG" id="COG2890">
    <property type="taxonomic scope" value="Bacteria"/>
</dbReference>
<dbReference type="InterPro" id="IPR019874">
    <property type="entry name" value="RF_methyltr_PrmC"/>
</dbReference>
<feature type="binding site" evidence="5">
    <location>
        <position position="181"/>
    </location>
    <ligand>
        <name>S-adenosyl-L-methionine</name>
        <dbReference type="ChEBI" id="CHEBI:59789"/>
    </ligand>
</feature>
<evidence type="ECO:0000256" key="1">
    <source>
        <dbReference type="ARBA" id="ARBA00022603"/>
    </source>
</evidence>
<organism evidence="8 9">
    <name type="scientific">Simiduia agarivorans (strain DSM 21679 / JCM 13881 / BCRC 17597 / SA1)</name>
    <dbReference type="NCBI Taxonomy" id="1117647"/>
    <lineage>
        <taxon>Bacteria</taxon>
        <taxon>Pseudomonadati</taxon>
        <taxon>Pseudomonadota</taxon>
        <taxon>Gammaproteobacteria</taxon>
        <taxon>Cellvibrionales</taxon>
        <taxon>Cellvibrionaceae</taxon>
        <taxon>Simiduia</taxon>
    </lineage>
</organism>
<dbReference type="NCBIfam" id="TIGR03534">
    <property type="entry name" value="RF_mod_PrmC"/>
    <property type="match status" value="1"/>
</dbReference>
<dbReference type="HOGENOM" id="CLU_018398_3_0_6"/>
<dbReference type="GO" id="GO:0003676">
    <property type="term" value="F:nucleic acid binding"/>
    <property type="evidence" value="ECO:0007669"/>
    <property type="project" value="InterPro"/>
</dbReference>
<dbReference type="InterPro" id="IPR050320">
    <property type="entry name" value="N5-glutamine_MTase"/>
</dbReference>
<evidence type="ECO:0000259" key="7">
    <source>
        <dbReference type="Pfam" id="PF17827"/>
    </source>
</evidence>
<evidence type="ECO:0000259" key="6">
    <source>
        <dbReference type="Pfam" id="PF05175"/>
    </source>
</evidence>
<sequence>MLSIRDALTYANQLSSDSARLDVELLLCHVLKQNRTWLFTWPEKTLNAEQETRFLQLFARRAAGEPVAHITGLRDFWSLTLKVNNSTLIPRPDTETLVEWALALPLPTHANVLDLGTGTGAIALALASERPGWSITATDISADALALAQDNARTHQLDVTFIESNWFAAIAPQRFDLIVSNPPYIPAGDPHLQQGDVRHEPLSALVADDHGLGDIARICQRAGDYLAPGGWLGLEHGFDQAAGVQDILVGAGYREVHNLVDLAGQPRISVGQSPEKVTS</sequence>
<dbReference type="EC" id="2.1.1.297" evidence="5"/>
<dbReference type="InterPro" id="IPR004556">
    <property type="entry name" value="HemK-like"/>
</dbReference>
<evidence type="ECO:0000256" key="3">
    <source>
        <dbReference type="ARBA" id="ARBA00022691"/>
    </source>
</evidence>
<dbReference type="FunFam" id="3.40.50.150:FF:000053">
    <property type="entry name" value="Release factor glutamine methyltransferase"/>
    <property type="match status" value="1"/>
</dbReference>
<dbReference type="PANTHER" id="PTHR18895">
    <property type="entry name" value="HEMK METHYLTRANSFERASE"/>
    <property type="match status" value="1"/>
</dbReference>
<feature type="domain" description="Methyltransferase small" evidence="6">
    <location>
        <begin position="104"/>
        <end position="184"/>
    </location>
</feature>
<name>K4KLV2_SIMAS</name>
<dbReference type="InterPro" id="IPR007848">
    <property type="entry name" value="Small_mtfrase_dom"/>
</dbReference>
<dbReference type="HAMAP" id="MF_02126">
    <property type="entry name" value="RF_methyltr_PrmC"/>
    <property type="match status" value="1"/>
</dbReference>
<dbReference type="Pfam" id="PF05175">
    <property type="entry name" value="MTS"/>
    <property type="match status" value="1"/>
</dbReference>
<accession>K4KLV2</accession>
<feature type="domain" description="Release factor glutamine methyltransferase N-terminal" evidence="7">
    <location>
        <begin position="14"/>
        <end position="72"/>
    </location>
</feature>
<evidence type="ECO:0000256" key="2">
    <source>
        <dbReference type="ARBA" id="ARBA00022679"/>
    </source>
</evidence>
<dbReference type="Proteomes" id="UP000000466">
    <property type="component" value="Chromosome"/>
</dbReference>
<dbReference type="GO" id="GO:0032259">
    <property type="term" value="P:methylation"/>
    <property type="evidence" value="ECO:0007669"/>
    <property type="project" value="UniProtKB-KW"/>
</dbReference>
<dbReference type="SUPFAM" id="SSF53335">
    <property type="entry name" value="S-adenosyl-L-methionine-dependent methyltransferases"/>
    <property type="match status" value="1"/>
</dbReference>
<dbReference type="RefSeq" id="WP_015047222.1">
    <property type="nucleotide sequence ID" value="NC_018868.3"/>
</dbReference>
<evidence type="ECO:0000313" key="9">
    <source>
        <dbReference type="Proteomes" id="UP000000466"/>
    </source>
</evidence>
<dbReference type="EMBL" id="CP003746">
    <property type="protein sequence ID" value="AFU99058.1"/>
    <property type="molecule type" value="Genomic_DNA"/>
</dbReference>
<evidence type="ECO:0000256" key="4">
    <source>
        <dbReference type="ARBA" id="ARBA00048391"/>
    </source>
</evidence>
<dbReference type="Gene3D" id="3.40.50.150">
    <property type="entry name" value="Vaccinia Virus protein VP39"/>
    <property type="match status" value="1"/>
</dbReference>
<dbReference type="STRING" id="1117647.M5M_09365"/>
<feature type="binding site" evidence="5">
    <location>
        <begin position="181"/>
        <end position="184"/>
    </location>
    <ligand>
        <name>substrate</name>
    </ligand>
</feature>
<comment type="function">
    <text evidence="5">Methylates the class 1 translation termination release factors RF1/PrfA and RF2/PrfB on the glutamine residue of the universally conserved GGQ motif.</text>
</comment>
<dbReference type="PROSITE" id="PS00092">
    <property type="entry name" value="N6_MTASE"/>
    <property type="match status" value="1"/>
</dbReference>
<dbReference type="KEGG" id="saga:M5M_09365"/>
<dbReference type="OrthoDB" id="9800643at2"/>
<dbReference type="PANTHER" id="PTHR18895:SF74">
    <property type="entry name" value="MTRF1L RELEASE FACTOR GLUTAMINE METHYLTRANSFERASE"/>
    <property type="match status" value="1"/>
</dbReference>
<gene>
    <name evidence="5" type="primary">prmC</name>
    <name evidence="8" type="ordered locus">M5M_09365</name>
</gene>
<evidence type="ECO:0000256" key="5">
    <source>
        <dbReference type="HAMAP-Rule" id="MF_02126"/>
    </source>
</evidence>
<keyword evidence="2 5" id="KW-0808">Transferase</keyword>
<keyword evidence="1 5" id="KW-0489">Methyltransferase</keyword>
<feature type="binding site" evidence="5">
    <location>
        <begin position="116"/>
        <end position="120"/>
    </location>
    <ligand>
        <name>S-adenosyl-L-methionine</name>
        <dbReference type="ChEBI" id="CHEBI:59789"/>
    </ligand>
</feature>
<feature type="binding site" evidence="5">
    <location>
        <position position="139"/>
    </location>
    <ligand>
        <name>S-adenosyl-L-methionine</name>
        <dbReference type="ChEBI" id="CHEBI:59789"/>
    </ligand>
</feature>
<dbReference type="Gene3D" id="1.10.8.10">
    <property type="entry name" value="DNA helicase RuvA subunit, C-terminal domain"/>
    <property type="match status" value="1"/>
</dbReference>
<dbReference type="InterPro" id="IPR002052">
    <property type="entry name" value="DNA_methylase_N6_adenine_CS"/>
</dbReference>
<comment type="similarity">
    <text evidence="5">Belongs to the protein N5-glutamine methyltransferase family. PrmC subfamily.</text>
</comment>